<keyword evidence="2" id="KW-1185">Reference proteome</keyword>
<protein>
    <submittedName>
        <fullName evidence="1">Uncharacterized protein</fullName>
    </submittedName>
</protein>
<comment type="caution">
    <text evidence="1">The sequence shown here is derived from an EMBL/GenBank/DDBJ whole genome shotgun (WGS) entry which is preliminary data.</text>
</comment>
<organism evidence="1 2">
    <name type="scientific">Paenibacillus contaminans</name>
    <dbReference type="NCBI Taxonomy" id="450362"/>
    <lineage>
        <taxon>Bacteria</taxon>
        <taxon>Bacillati</taxon>
        <taxon>Bacillota</taxon>
        <taxon>Bacilli</taxon>
        <taxon>Bacillales</taxon>
        <taxon>Paenibacillaceae</taxon>
        <taxon>Paenibacillus</taxon>
    </lineage>
</organism>
<name>A0A329MI73_9BACL</name>
<evidence type="ECO:0000313" key="2">
    <source>
        <dbReference type="Proteomes" id="UP000250369"/>
    </source>
</evidence>
<dbReference type="Proteomes" id="UP000250369">
    <property type="component" value="Unassembled WGS sequence"/>
</dbReference>
<evidence type="ECO:0000313" key="1">
    <source>
        <dbReference type="EMBL" id="RAV19362.1"/>
    </source>
</evidence>
<dbReference type="AlphaFoldDB" id="A0A329MI73"/>
<dbReference type="EMBL" id="QMFB01000012">
    <property type="protein sequence ID" value="RAV19362.1"/>
    <property type="molecule type" value="Genomic_DNA"/>
</dbReference>
<gene>
    <name evidence="1" type="ORF">DQG23_20405</name>
</gene>
<proteinExistence type="predicted"/>
<reference evidence="1 2" key="1">
    <citation type="journal article" date="2009" name="Int. J. Syst. Evol. Microbiol.">
        <title>Paenibacillus contaminans sp. nov., isolated from a contaminated laboratory plate.</title>
        <authorList>
            <person name="Chou J.H."/>
            <person name="Lee J.H."/>
            <person name="Lin M.C."/>
            <person name="Chang P.S."/>
            <person name="Arun A.B."/>
            <person name="Young C.C."/>
            <person name="Chen W.M."/>
        </authorList>
    </citation>
    <scope>NUCLEOTIDE SEQUENCE [LARGE SCALE GENOMIC DNA]</scope>
    <source>
        <strain evidence="1 2">CKOBP-6</strain>
    </source>
</reference>
<sequence length="65" mass="7059">MPACRGYSARHTGESILQAGKFGLQYYGDLDSMIQAGIFGLQRTKGLTVSSLRQMGCYNVVSSTH</sequence>
<accession>A0A329MI73</accession>